<keyword evidence="2" id="KW-1185">Reference proteome</keyword>
<dbReference type="EMBL" id="CP067018">
    <property type="protein sequence ID" value="QQN60324.1"/>
    <property type="molecule type" value="Genomic_DNA"/>
</dbReference>
<protein>
    <submittedName>
        <fullName evidence="1">Four helix bundle protein</fullName>
    </submittedName>
</protein>
<dbReference type="SUPFAM" id="SSF158446">
    <property type="entry name" value="IVS-encoded protein-like"/>
    <property type="match status" value="1"/>
</dbReference>
<name>A0A7T7ZZM4_9FLAO</name>
<dbReference type="InterPro" id="IPR012657">
    <property type="entry name" value="23S_rRNA-intervening_sequence"/>
</dbReference>
<dbReference type="PANTHER" id="PTHR38471">
    <property type="entry name" value="FOUR HELIX BUNDLE PROTEIN"/>
    <property type="match status" value="1"/>
</dbReference>
<dbReference type="InterPro" id="IPR036583">
    <property type="entry name" value="23S_rRNA_IVS_sf"/>
</dbReference>
<evidence type="ECO:0000313" key="2">
    <source>
        <dbReference type="Proteomes" id="UP000595426"/>
    </source>
</evidence>
<dbReference type="Gene3D" id="1.20.1440.60">
    <property type="entry name" value="23S rRNA-intervening sequence"/>
    <property type="match status" value="1"/>
</dbReference>
<reference evidence="1 2" key="1">
    <citation type="submission" date="2020-12" db="EMBL/GenBank/DDBJ databases">
        <title>FDA dAtabase for Regulatory Grade micrObial Sequences (FDA-ARGOS): Supporting development and validation of Infectious Disease Dx tests.</title>
        <authorList>
            <person name="Kerrigan L."/>
            <person name="Long C."/>
            <person name="Tallon L."/>
            <person name="Sadzewicz L."/>
            <person name="Zhao X."/>
            <person name="Boylan J."/>
            <person name="Ott S."/>
            <person name="Bowen H."/>
            <person name="Vavikolanu K."/>
            <person name="Mehta A."/>
            <person name="Aluvathingal J."/>
            <person name="Nadendla S."/>
            <person name="Yan Y."/>
            <person name="Sichtig H."/>
        </authorList>
    </citation>
    <scope>NUCLEOTIDE SEQUENCE [LARGE SCALE GENOMIC DNA]</scope>
    <source>
        <strain evidence="1 2">FDAARGOS_1031</strain>
    </source>
</reference>
<dbReference type="KEGG" id="egm:AYC65_17025"/>
<proteinExistence type="predicted"/>
<dbReference type="Pfam" id="PF05635">
    <property type="entry name" value="23S_rRNA_IVP"/>
    <property type="match status" value="1"/>
</dbReference>
<dbReference type="Proteomes" id="UP000595426">
    <property type="component" value="Chromosome"/>
</dbReference>
<evidence type="ECO:0000313" key="1">
    <source>
        <dbReference type="EMBL" id="QQN60324.1"/>
    </source>
</evidence>
<dbReference type="OrthoDB" id="285993at2"/>
<dbReference type="GeneID" id="93134622"/>
<accession>A0A7T7ZZM4</accession>
<dbReference type="PANTHER" id="PTHR38471:SF2">
    <property type="entry name" value="FOUR HELIX BUNDLE PROTEIN"/>
    <property type="match status" value="1"/>
</dbReference>
<dbReference type="RefSeq" id="WP_034870858.1">
    <property type="nucleotide sequence ID" value="NZ_CAJJUP010000003.1"/>
</dbReference>
<sequence>MEENYNQIFVQKTKALAVRLINELSEIPYSDKVSVIRKQIFRSSTSVASNYRAMCRARSKKERYAKICIVVEEADETLFWLEIIEEIKMLPKEILTDLMGRCLEVLKATSSYKKKLNLGS</sequence>
<gene>
    <name evidence="1" type="ORF">I6H88_07030</name>
</gene>
<organism evidence="1 2">
    <name type="scientific">Elizabethkingia bruuniana</name>
    <dbReference type="NCBI Taxonomy" id="1756149"/>
    <lineage>
        <taxon>Bacteria</taxon>
        <taxon>Pseudomonadati</taxon>
        <taxon>Bacteroidota</taxon>
        <taxon>Flavobacteriia</taxon>
        <taxon>Flavobacteriales</taxon>
        <taxon>Weeksellaceae</taxon>
        <taxon>Elizabethkingia</taxon>
    </lineage>
</organism>
<dbReference type="AlphaFoldDB" id="A0A7T7ZZM4"/>
<dbReference type="PIRSF" id="PIRSF035652">
    <property type="entry name" value="CHP02436"/>
    <property type="match status" value="1"/>
</dbReference>
<dbReference type="NCBIfam" id="TIGR02436">
    <property type="entry name" value="four helix bundle protein"/>
    <property type="match status" value="1"/>
</dbReference>